<keyword evidence="6" id="KW-0648">Protein biosynthesis</keyword>
<dbReference type="SUPFAM" id="SSF50104">
    <property type="entry name" value="Translation proteins SH3-like domain"/>
    <property type="match status" value="1"/>
</dbReference>
<dbReference type="FunFam" id="2.40.50.140:FF:000004">
    <property type="entry name" value="Elongation factor P"/>
    <property type="match status" value="1"/>
</dbReference>
<dbReference type="CDD" id="cd04470">
    <property type="entry name" value="S1_EF-P_repeat_1"/>
    <property type="match status" value="1"/>
</dbReference>
<feature type="domain" description="Elongation factor P C-terminal" evidence="7">
    <location>
        <begin position="191"/>
        <end position="246"/>
    </location>
</feature>
<dbReference type="Proteomes" id="UP000663760">
    <property type="component" value="Chromosome 4"/>
</dbReference>
<dbReference type="InterPro" id="IPR020599">
    <property type="entry name" value="Transl_elong_fac_P/YeiP"/>
</dbReference>
<comment type="similarity">
    <text evidence="3">Belongs to the elongation factor P family.</text>
</comment>
<dbReference type="InterPro" id="IPR012340">
    <property type="entry name" value="NA-bd_OB-fold"/>
</dbReference>
<evidence type="ECO:0000256" key="6">
    <source>
        <dbReference type="ARBA" id="ARBA00022917"/>
    </source>
</evidence>
<dbReference type="SUPFAM" id="SSF50249">
    <property type="entry name" value="Nucleic acid-binding proteins"/>
    <property type="match status" value="2"/>
</dbReference>
<dbReference type="InterPro" id="IPR008991">
    <property type="entry name" value="Translation_prot_SH3-like_sf"/>
</dbReference>
<evidence type="ECO:0000256" key="5">
    <source>
        <dbReference type="ARBA" id="ARBA00022768"/>
    </source>
</evidence>
<dbReference type="EMBL" id="LR746267">
    <property type="protein sequence ID" value="CAA7395383.1"/>
    <property type="molecule type" value="Genomic_DNA"/>
</dbReference>
<accession>A0A7I8KCH7</accession>
<dbReference type="Gene3D" id="2.40.50.140">
    <property type="entry name" value="Nucleic acid-binding proteins"/>
    <property type="match status" value="2"/>
</dbReference>
<dbReference type="GO" id="GO:0005829">
    <property type="term" value="C:cytosol"/>
    <property type="evidence" value="ECO:0007669"/>
    <property type="project" value="UniProtKB-ARBA"/>
</dbReference>
<evidence type="ECO:0000256" key="4">
    <source>
        <dbReference type="ARBA" id="ARBA00022490"/>
    </source>
</evidence>
<comment type="pathway">
    <text evidence="2">Protein biosynthesis; polypeptide chain elongation.</text>
</comment>
<dbReference type="Pfam" id="PF08207">
    <property type="entry name" value="EFP_N"/>
    <property type="match status" value="1"/>
</dbReference>
<keyword evidence="10" id="KW-1185">Reference proteome</keyword>
<dbReference type="SMART" id="SM00841">
    <property type="entry name" value="Elong-fact-P_C"/>
    <property type="match status" value="1"/>
</dbReference>
<reference evidence="9" key="1">
    <citation type="submission" date="2020-02" db="EMBL/GenBank/DDBJ databases">
        <authorList>
            <person name="Scholz U."/>
            <person name="Mascher M."/>
            <person name="Fiebig A."/>
        </authorList>
    </citation>
    <scope>NUCLEOTIDE SEQUENCE</scope>
</reference>
<evidence type="ECO:0000259" key="7">
    <source>
        <dbReference type="SMART" id="SM00841"/>
    </source>
</evidence>
<dbReference type="Gene3D" id="2.30.30.30">
    <property type="match status" value="1"/>
</dbReference>
<organism evidence="9 10">
    <name type="scientific">Spirodela intermedia</name>
    <name type="common">Intermediate duckweed</name>
    <dbReference type="NCBI Taxonomy" id="51605"/>
    <lineage>
        <taxon>Eukaryota</taxon>
        <taxon>Viridiplantae</taxon>
        <taxon>Streptophyta</taxon>
        <taxon>Embryophyta</taxon>
        <taxon>Tracheophyta</taxon>
        <taxon>Spermatophyta</taxon>
        <taxon>Magnoliopsida</taxon>
        <taxon>Liliopsida</taxon>
        <taxon>Araceae</taxon>
        <taxon>Lemnoideae</taxon>
        <taxon>Spirodela</taxon>
    </lineage>
</organism>
<protein>
    <submittedName>
        <fullName evidence="9">Uncharacterized protein</fullName>
    </submittedName>
</protein>
<evidence type="ECO:0000313" key="9">
    <source>
        <dbReference type="EMBL" id="CAA7395383.1"/>
    </source>
</evidence>
<evidence type="ECO:0000256" key="1">
    <source>
        <dbReference type="ARBA" id="ARBA00004496"/>
    </source>
</evidence>
<feature type="domain" description="Translation elongation factor P/YeiP central" evidence="8">
    <location>
        <begin position="129"/>
        <end position="183"/>
    </location>
</feature>
<dbReference type="InterPro" id="IPR015365">
    <property type="entry name" value="Elong-fact-P_C"/>
</dbReference>
<dbReference type="SMART" id="SM01185">
    <property type="entry name" value="EFP"/>
    <property type="match status" value="1"/>
</dbReference>
<dbReference type="InterPro" id="IPR011768">
    <property type="entry name" value="Transl_elongation_fac_P"/>
</dbReference>
<dbReference type="FunFam" id="2.40.50.140:FF:000009">
    <property type="entry name" value="Elongation factor P"/>
    <property type="match status" value="1"/>
</dbReference>
<evidence type="ECO:0000313" key="10">
    <source>
        <dbReference type="Proteomes" id="UP000663760"/>
    </source>
</evidence>
<dbReference type="UniPathway" id="UPA00345"/>
<evidence type="ECO:0000259" key="8">
    <source>
        <dbReference type="SMART" id="SM01185"/>
    </source>
</evidence>
<dbReference type="InterPro" id="IPR014722">
    <property type="entry name" value="Rib_uL2_dom2"/>
</dbReference>
<dbReference type="FunFam" id="2.30.30.30:FF:000003">
    <property type="entry name" value="Elongation factor P"/>
    <property type="match status" value="1"/>
</dbReference>
<evidence type="ECO:0000256" key="3">
    <source>
        <dbReference type="ARBA" id="ARBA00009479"/>
    </source>
</evidence>
<comment type="subcellular location">
    <subcellularLocation>
        <location evidence="1">Cytoplasm</location>
    </subcellularLocation>
</comment>
<dbReference type="AlphaFoldDB" id="A0A7I8KCH7"/>
<proteinExistence type="inferred from homology"/>
<dbReference type="NCBIfam" id="NF001810">
    <property type="entry name" value="PRK00529.1"/>
    <property type="match status" value="1"/>
</dbReference>
<evidence type="ECO:0000256" key="2">
    <source>
        <dbReference type="ARBA" id="ARBA00004815"/>
    </source>
</evidence>
<dbReference type="NCBIfam" id="TIGR00038">
    <property type="entry name" value="efp"/>
    <property type="match status" value="1"/>
</dbReference>
<keyword evidence="4" id="KW-0963">Cytoplasm</keyword>
<dbReference type="InterPro" id="IPR013185">
    <property type="entry name" value="Transl_elong_KOW-like"/>
</dbReference>
<dbReference type="PANTHER" id="PTHR30053">
    <property type="entry name" value="ELONGATION FACTOR P"/>
    <property type="match status" value="1"/>
</dbReference>
<dbReference type="Pfam" id="PF09285">
    <property type="entry name" value="Elong-fact-P_C"/>
    <property type="match status" value="1"/>
</dbReference>
<dbReference type="GO" id="GO:0043043">
    <property type="term" value="P:peptide biosynthetic process"/>
    <property type="evidence" value="ECO:0007669"/>
    <property type="project" value="InterPro"/>
</dbReference>
<sequence length="256" mass="28779">MHSLRRRLANGVVSWTHSAARPSPASVCGVRSLTYYRRVKQPLDDSGGTLASPWSALQRRGAKVLGTDVRLGNIIQRKGRIFQVLKAQHTQHGRGGATIQVELRDVDTGNKVTERFRTDEAIEKVFVEEKSFTFLYQEGDSVMIMEPNTYEQLELPKDFFGKNVAYLKDNMTVTVQYFDGKPMSASVPQRVTCKVVEAPPYSKGMTATPQYKRVMVDNGLTILAPSHITTGDEIIINTTDDSYITRYNRPLYSRIA</sequence>
<keyword evidence="5" id="KW-0251">Elongation factor</keyword>
<name>A0A7I8KCH7_SPIIN</name>
<gene>
    <name evidence="9" type="ORF">SI8410_04006044</name>
</gene>
<dbReference type="OrthoDB" id="10259892at2759"/>
<dbReference type="GO" id="GO:0003746">
    <property type="term" value="F:translation elongation factor activity"/>
    <property type="evidence" value="ECO:0007669"/>
    <property type="project" value="UniProtKB-KW"/>
</dbReference>
<dbReference type="PANTHER" id="PTHR30053:SF14">
    <property type="entry name" value="TRANSLATION ELONGATION FACTOR KOW-LIKE DOMAIN-CONTAINING PROTEIN"/>
    <property type="match status" value="1"/>
</dbReference>
<dbReference type="InterPro" id="IPR001059">
    <property type="entry name" value="Transl_elong_P/YeiP_cen"/>
</dbReference>
<dbReference type="Pfam" id="PF01132">
    <property type="entry name" value="EFP"/>
    <property type="match status" value="1"/>
</dbReference>